<name>A0A382R9J8_9ZZZZ</name>
<reference evidence="1" key="1">
    <citation type="submission" date="2018-05" db="EMBL/GenBank/DDBJ databases">
        <authorList>
            <person name="Lanie J.A."/>
            <person name="Ng W.-L."/>
            <person name="Kazmierczak K.M."/>
            <person name="Andrzejewski T.M."/>
            <person name="Davidsen T.M."/>
            <person name="Wayne K.J."/>
            <person name="Tettelin H."/>
            <person name="Glass J.I."/>
            <person name="Rusch D."/>
            <person name="Podicherti R."/>
            <person name="Tsui H.-C.T."/>
            <person name="Winkler M.E."/>
        </authorList>
    </citation>
    <scope>NUCLEOTIDE SEQUENCE</scope>
</reference>
<gene>
    <name evidence="1" type="ORF">METZ01_LOCUS347223</name>
</gene>
<sequence length="323" mass="31820">NATAGGIDIDGVNSTINITNTTNGAGDDINITTVNANNSSIILTSAGTEADAIKLDAAAGGIVINAGDALALDGAGGINIGVVADFAIDVDASTFALDASAVGNNAIALTAVNGGILGKVANTKTLVLGNSASDTYFKLTANTTANAQKIEIKNNTGGDQADAIKLIAVDGGITIDAGGGDDPTDDFIVVGNNFSVTDAGVVTASEFSSTGPTETGEITSELDLPNALVIGTTVGGIDITARGDAAGDDLDITTTGAATEMRLTSASTEADALVIRTTVGGIDITAEGNAAGDDLDITTEGAATEMRLTSESTEADAIKIHAL</sequence>
<feature type="non-terminal residue" evidence="1">
    <location>
        <position position="1"/>
    </location>
</feature>
<protein>
    <submittedName>
        <fullName evidence="1">Uncharacterized protein</fullName>
    </submittedName>
</protein>
<evidence type="ECO:0000313" key="1">
    <source>
        <dbReference type="EMBL" id="SVC94369.1"/>
    </source>
</evidence>
<accession>A0A382R9J8</accession>
<dbReference type="EMBL" id="UINC01120099">
    <property type="protein sequence ID" value="SVC94369.1"/>
    <property type="molecule type" value="Genomic_DNA"/>
</dbReference>
<proteinExistence type="predicted"/>
<dbReference type="AlphaFoldDB" id="A0A382R9J8"/>
<feature type="non-terminal residue" evidence="1">
    <location>
        <position position="323"/>
    </location>
</feature>
<organism evidence="1">
    <name type="scientific">marine metagenome</name>
    <dbReference type="NCBI Taxonomy" id="408172"/>
    <lineage>
        <taxon>unclassified sequences</taxon>
        <taxon>metagenomes</taxon>
        <taxon>ecological metagenomes</taxon>
    </lineage>
</organism>